<dbReference type="NCBIfam" id="TIGR00229">
    <property type="entry name" value="sensory_box"/>
    <property type="match status" value="1"/>
</dbReference>
<evidence type="ECO:0000259" key="1">
    <source>
        <dbReference type="PROSITE" id="PS50112"/>
    </source>
</evidence>
<gene>
    <name evidence="2" type="ORF">BLL52_2395</name>
</gene>
<dbReference type="InterPro" id="IPR002197">
    <property type="entry name" value="HTH_Fis"/>
</dbReference>
<dbReference type="STRING" id="81479.RA876_06145"/>
<dbReference type="Pfam" id="PF02954">
    <property type="entry name" value="HTH_8"/>
    <property type="match status" value="1"/>
</dbReference>
<dbReference type="NCBIfam" id="TIGR02040">
    <property type="entry name" value="PpsR-CrtJ"/>
    <property type="match status" value="1"/>
</dbReference>
<dbReference type="Gene3D" id="3.30.450.20">
    <property type="entry name" value="PAS domain"/>
    <property type="match status" value="3"/>
</dbReference>
<dbReference type="AlphaFoldDB" id="A0A1Q8YDN7"/>
<protein>
    <submittedName>
        <fullName evidence="2">Transcriptional regulator, Fis family</fullName>
    </submittedName>
</protein>
<dbReference type="Gene3D" id="1.20.5.430">
    <property type="match status" value="1"/>
</dbReference>
<dbReference type="Pfam" id="PF13188">
    <property type="entry name" value="PAS_8"/>
    <property type="match status" value="2"/>
</dbReference>
<dbReference type="Gene3D" id="1.10.10.60">
    <property type="entry name" value="Homeodomain-like"/>
    <property type="match status" value="1"/>
</dbReference>
<dbReference type="PROSITE" id="PS50112">
    <property type="entry name" value="PAS"/>
    <property type="match status" value="2"/>
</dbReference>
<feature type="domain" description="PAS" evidence="1">
    <location>
        <begin position="144"/>
        <end position="215"/>
    </location>
</feature>
<keyword evidence="3" id="KW-1185">Reference proteome</keyword>
<dbReference type="InterPro" id="IPR000014">
    <property type="entry name" value="PAS"/>
</dbReference>
<sequence>MKLGNLTEDAFTRLVRAAFDIAFVLDKDGVIEDVSVRKAELLALGCQSWVGRSWVDTVTSDSHIKVKEMLAASQDDNEGLRWRQVSHAIDKGADVPVQYAVLRLGDGGRFLALGSDMEAIAVLQRRLIETQQSIERDYLRLRHIETKYRILFETGSEAVLLVDGLSFRVLDANSSAQVFVKDSNKKLIGRDITDCFEPAYRDEIQSLLRMAHATGRVETCCARFVGASGDCTVSASVFRQESGPHFLLRLLPHGLVAKPTSAANQELLFSEAMEHSPDGFVLTDRAGVIKSANAEMMTMLGVTAMSQLHGQPLENWLVRGGVDWGVLLTNLRAQTVVKDFSTELRVMAGSTIAVEISALTLNTDQAYYAFYIRDVELARVKETPVVGGMVNSVAELSKLVGRMPMRDIVGETVDMIEKMCIQSALEMTRNNRASAAEMLGLSRQSLYVKLRRFEMVSDMEVSSIH</sequence>
<comment type="caution">
    <text evidence="2">The sequence shown here is derived from an EMBL/GenBank/DDBJ whole genome shotgun (WGS) entry which is preliminary data.</text>
</comment>
<dbReference type="SUPFAM" id="SSF55785">
    <property type="entry name" value="PYP-like sensor domain (PAS domain)"/>
    <property type="match status" value="3"/>
</dbReference>
<dbReference type="SMART" id="SM00091">
    <property type="entry name" value="PAS"/>
    <property type="match status" value="3"/>
</dbReference>
<dbReference type="InterPro" id="IPR011785">
    <property type="entry name" value="Tscrpt_reg_PpsR-CrtJ"/>
</dbReference>
<evidence type="ECO:0000313" key="2">
    <source>
        <dbReference type="EMBL" id="OLP06164.1"/>
    </source>
</evidence>
<proteinExistence type="predicted"/>
<dbReference type="InterPro" id="IPR009057">
    <property type="entry name" value="Homeodomain-like_sf"/>
</dbReference>
<dbReference type="InterPro" id="IPR035965">
    <property type="entry name" value="PAS-like_dom_sf"/>
</dbReference>
<dbReference type="GO" id="GO:0043565">
    <property type="term" value="F:sequence-specific DNA binding"/>
    <property type="evidence" value="ECO:0007669"/>
    <property type="project" value="InterPro"/>
</dbReference>
<dbReference type="Proteomes" id="UP000185911">
    <property type="component" value="Unassembled WGS sequence"/>
</dbReference>
<dbReference type="SUPFAM" id="SSF46689">
    <property type="entry name" value="Homeodomain-like"/>
    <property type="match status" value="1"/>
</dbReference>
<evidence type="ECO:0000313" key="3">
    <source>
        <dbReference type="Proteomes" id="UP000185911"/>
    </source>
</evidence>
<reference evidence="2 3" key="1">
    <citation type="submission" date="2017-01" db="EMBL/GenBank/DDBJ databases">
        <title>Genome sequence of Rhodoferax antarcticus ANT.BR, a psychrophilic purple nonsulfur bacterium from an Antarctic microbial mat.</title>
        <authorList>
            <person name="Baker J."/>
            <person name="Riester C."/>
            <person name="Skinner B."/>
            <person name="Newell A."/>
            <person name="Swingley W."/>
            <person name="Madigan M."/>
            <person name="Jung D."/>
            <person name="Asao M."/>
            <person name="Chen M."/>
            <person name="Loughlin P."/>
            <person name="Pan H."/>
            <person name="Lin S."/>
            <person name="Li N."/>
            <person name="Shaw J."/>
            <person name="Prado M."/>
            <person name="Sherman C."/>
            <person name="Li X."/>
            <person name="Tang J."/>
            <person name="Blankenship R."/>
            <person name="Zhao T."/>
            <person name="Touchman J."/>
            <person name="Sattley M."/>
        </authorList>
    </citation>
    <scope>NUCLEOTIDE SEQUENCE [LARGE SCALE GENOMIC DNA]</scope>
    <source>
        <strain evidence="2 3">ANT.BR</strain>
    </source>
</reference>
<feature type="domain" description="PAS" evidence="1">
    <location>
        <begin position="7"/>
        <end position="77"/>
    </location>
</feature>
<dbReference type="EMBL" id="MSYM01000013">
    <property type="protein sequence ID" value="OLP06164.1"/>
    <property type="molecule type" value="Genomic_DNA"/>
</dbReference>
<organism evidence="2 3">
    <name type="scientific">Rhodoferax antarcticus ANT.BR</name>
    <dbReference type="NCBI Taxonomy" id="1111071"/>
    <lineage>
        <taxon>Bacteria</taxon>
        <taxon>Pseudomonadati</taxon>
        <taxon>Pseudomonadota</taxon>
        <taxon>Betaproteobacteria</taxon>
        <taxon>Burkholderiales</taxon>
        <taxon>Comamonadaceae</taxon>
        <taxon>Rhodoferax</taxon>
    </lineage>
</organism>
<dbReference type="PRINTS" id="PR01590">
    <property type="entry name" value="HTHFIS"/>
</dbReference>
<name>A0A1Q8YDN7_9BURK</name>
<dbReference type="CDD" id="cd00130">
    <property type="entry name" value="PAS"/>
    <property type="match status" value="1"/>
</dbReference>
<accession>A0A1Q8YDN7</accession>